<evidence type="ECO:0000256" key="2">
    <source>
        <dbReference type="SAM" id="Phobius"/>
    </source>
</evidence>
<keyword evidence="4" id="KW-1185">Reference proteome</keyword>
<keyword evidence="2" id="KW-0472">Membrane</keyword>
<sequence>MNPEKTPLITASSEFQPTAGAFPSPEQLTLLQDHRDRSRRRKRICRHIIGFFVLFFGVKLLYHGALHSDEHRHGHHPHHPHQGQVGQGVSDSEWPIPPEITVQNCAEWSEGENSYSDDSLNAEHTFELPLSSDLLFLVARGPLSVGHVNIVQSDEEGDAALVSVITNYDEEHILDLIKLCSVVAQEGENGIGIFTVHPHPRRHRRNHRVHFDITVTLPKGSGDSPLVVSGFKTDLGIFGHQVADLADSVFFNSISLGGALGSIKVESLAAGSATMSTSNSPIEGKFTARESLKLSTANAHINVSVDMINAEPAEKWSHLTMNTANAPIYASVSLFSFDSEESATSGGAFSVKAHTAHGAVNVTVPTAPINSTVMLKAETALAPVDVSMHNTFEGAFSAHSTPFNKVEVSIGDKEDPEGKGRKRNLIYQSINKGTAKGDVFWGEGEGKDRGLVKLDTAMSHISLSL</sequence>
<evidence type="ECO:0000313" key="3">
    <source>
        <dbReference type="EMBL" id="KAE9400214.1"/>
    </source>
</evidence>
<organism evidence="3 4">
    <name type="scientific">Gymnopus androsaceus JB14</name>
    <dbReference type="NCBI Taxonomy" id="1447944"/>
    <lineage>
        <taxon>Eukaryota</taxon>
        <taxon>Fungi</taxon>
        <taxon>Dikarya</taxon>
        <taxon>Basidiomycota</taxon>
        <taxon>Agaricomycotina</taxon>
        <taxon>Agaricomycetes</taxon>
        <taxon>Agaricomycetidae</taxon>
        <taxon>Agaricales</taxon>
        <taxon>Marasmiineae</taxon>
        <taxon>Omphalotaceae</taxon>
        <taxon>Gymnopus</taxon>
    </lineage>
</organism>
<protein>
    <submittedName>
        <fullName evidence="3">Uncharacterized protein</fullName>
    </submittedName>
</protein>
<keyword evidence="2" id="KW-1133">Transmembrane helix</keyword>
<proteinExistence type="predicted"/>
<name>A0A6A4HTA5_9AGAR</name>
<evidence type="ECO:0000313" key="4">
    <source>
        <dbReference type="Proteomes" id="UP000799118"/>
    </source>
</evidence>
<feature type="transmembrane region" description="Helical" evidence="2">
    <location>
        <begin position="44"/>
        <end position="62"/>
    </location>
</feature>
<dbReference type="EMBL" id="ML769459">
    <property type="protein sequence ID" value="KAE9400214.1"/>
    <property type="molecule type" value="Genomic_DNA"/>
</dbReference>
<dbReference type="Proteomes" id="UP000799118">
    <property type="component" value="Unassembled WGS sequence"/>
</dbReference>
<dbReference type="AlphaFoldDB" id="A0A6A4HTA5"/>
<gene>
    <name evidence="3" type="ORF">BT96DRAFT_655513</name>
</gene>
<accession>A0A6A4HTA5</accession>
<evidence type="ECO:0000256" key="1">
    <source>
        <dbReference type="SAM" id="MobiDB-lite"/>
    </source>
</evidence>
<keyword evidence="2" id="KW-0812">Transmembrane</keyword>
<feature type="region of interest" description="Disordered" evidence="1">
    <location>
        <begin position="70"/>
        <end position="90"/>
    </location>
</feature>
<reference evidence="3" key="1">
    <citation type="journal article" date="2019" name="Environ. Microbiol.">
        <title>Fungal ecological strategies reflected in gene transcription - a case study of two litter decomposers.</title>
        <authorList>
            <person name="Barbi F."/>
            <person name="Kohler A."/>
            <person name="Barry K."/>
            <person name="Baskaran P."/>
            <person name="Daum C."/>
            <person name="Fauchery L."/>
            <person name="Ihrmark K."/>
            <person name="Kuo A."/>
            <person name="LaButti K."/>
            <person name="Lipzen A."/>
            <person name="Morin E."/>
            <person name="Grigoriev I.V."/>
            <person name="Henrissat B."/>
            <person name="Lindahl B."/>
            <person name="Martin F."/>
        </authorList>
    </citation>
    <scope>NUCLEOTIDE SEQUENCE</scope>
    <source>
        <strain evidence="3">JB14</strain>
    </source>
</reference>
<dbReference type="OrthoDB" id="5570013at2759"/>